<dbReference type="InterPro" id="IPR024161">
    <property type="entry name" value="Znf_nanos-typ"/>
</dbReference>
<sequence>MFCFAEGDDDVLRSAIRLGSGYARRGRSPRVLRRARRSPPPDDALQPSKIEGAGDTKNPFNDMPLDGPWIDDKPQLLNSPVKRVISPIGTPYRLMDPLEIPTSGRPAATTSTPISVVGSSPAGSSFGSPLGSSFGTPVGSPMKTRSGPDPLQVAIDCAVEDRAVPRETVSHFAVTQVARREASRRADVCRFCYERSVKYCDRYKLPHPRLDDPKEEWNHHKMRDAITNVVTCPRLRSVTCEICCATGDNAHIAKLCPMLKNSKFLADRFGRNKNVPH</sequence>
<evidence type="ECO:0000313" key="11">
    <source>
        <dbReference type="EMBL" id="TKR94357.1"/>
    </source>
</evidence>
<dbReference type="GO" id="GO:0008270">
    <property type="term" value="F:zinc ion binding"/>
    <property type="evidence" value="ECO:0007669"/>
    <property type="project" value="UniProtKB-KW"/>
</dbReference>
<keyword evidence="5" id="KW-0862">Zinc</keyword>
<evidence type="ECO:0000256" key="2">
    <source>
        <dbReference type="ARBA" id="ARBA00022490"/>
    </source>
</evidence>
<reference evidence="11 12" key="1">
    <citation type="journal article" date="2015" name="Genome Biol.">
        <title>Comparative genomics of Steinernema reveals deeply conserved gene regulatory networks.</title>
        <authorList>
            <person name="Dillman A.R."/>
            <person name="Macchietto M."/>
            <person name="Porter C.F."/>
            <person name="Rogers A."/>
            <person name="Williams B."/>
            <person name="Antoshechkin I."/>
            <person name="Lee M.M."/>
            <person name="Goodwin Z."/>
            <person name="Lu X."/>
            <person name="Lewis E.E."/>
            <person name="Goodrich-Blair H."/>
            <person name="Stock S.P."/>
            <person name="Adams B.J."/>
            <person name="Sternberg P.W."/>
            <person name="Mortazavi A."/>
        </authorList>
    </citation>
    <scope>NUCLEOTIDE SEQUENCE [LARGE SCALE GENOMIC DNA]</scope>
    <source>
        <strain evidence="11 12">ALL</strain>
    </source>
</reference>
<dbReference type="GO" id="GO:0005737">
    <property type="term" value="C:cytoplasm"/>
    <property type="evidence" value="ECO:0007669"/>
    <property type="project" value="UniProtKB-SubCell"/>
</dbReference>
<feature type="compositionally biased region" description="Basic residues" evidence="9">
    <location>
        <begin position="26"/>
        <end position="37"/>
    </location>
</feature>
<feature type="region of interest" description="Disordered" evidence="9">
    <location>
        <begin position="26"/>
        <end position="60"/>
    </location>
</feature>
<keyword evidence="7 8" id="KW-0694">RNA-binding</keyword>
<evidence type="ECO:0000256" key="6">
    <source>
        <dbReference type="ARBA" id="ARBA00022845"/>
    </source>
</evidence>
<comment type="similarity">
    <text evidence="8">Belongs to the nanos family.</text>
</comment>
<feature type="region of interest" description="Disordered" evidence="9">
    <location>
        <begin position="119"/>
        <end position="147"/>
    </location>
</feature>
<feature type="compositionally biased region" description="Low complexity" evidence="9">
    <location>
        <begin position="119"/>
        <end position="135"/>
    </location>
</feature>
<keyword evidence="12" id="KW-1185">Reference proteome</keyword>
<evidence type="ECO:0000256" key="5">
    <source>
        <dbReference type="ARBA" id="ARBA00022833"/>
    </source>
</evidence>
<evidence type="ECO:0000256" key="9">
    <source>
        <dbReference type="SAM" id="MobiDB-lite"/>
    </source>
</evidence>
<accession>A0A4U5PD48</accession>
<gene>
    <name evidence="11" type="ORF">L596_008650</name>
</gene>
<dbReference type="Proteomes" id="UP000298663">
    <property type="component" value="Unassembled WGS sequence"/>
</dbReference>
<dbReference type="InterPro" id="IPR038129">
    <property type="entry name" value="Nanos_sf"/>
</dbReference>
<dbReference type="PANTHER" id="PTHR12887">
    <property type="entry name" value="NANOS PROTEIN"/>
    <property type="match status" value="1"/>
</dbReference>
<dbReference type="EMBL" id="AZBU02000002">
    <property type="protein sequence ID" value="TKR94357.1"/>
    <property type="molecule type" value="Genomic_DNA"/>
</dbReference>
<dbReference type="OrthoDB" id="5870823at2759"/>
<proteinExistence type="inferred from homology"/>
<evidence type="ECO:0000256" key="8">
    <source>
        <dbReference type="PROSITE-ProRule" id="PRU00855"/>
    </source>
</evidence>
<dbReference type="STRING" id="34508.A0A4U5PD48"/>
<evidence type="ECO:0000313" key="12">
    <source>
        <dbReference type="Proteomes" id="UP000298663"/>
    </source>
</evidence>
<keyword evidence="3" id="KW-0479">Metal-binding</keyword>
<evidence type="ECO:0000259" key="10">
    <source>
        <dbReference type="PROSITE" id="PS51522"/>
    </source>
</evidence>
<dbReference type="GO" id="GO:0006417">
    <property type="term" value="P:regulation of translation"/>
    <property type="evidence" value="ECO:0007669"/>
    <property type="project" value="UniProtKB-UniRule"/>
</dbReference>
<name>A0A4U5PD48_STECR</name>
<comment type="caution">
    <text evidence="11">The sequence shown here is derived from an EMBL/GenBank/DDBJ whole genome shotgun (WGS) entry which is preliminary data.</text>
</comment>
<keyword evidence="6 8" id="KW-0810">Translation regulation</keyword>
<dbReference type="InterPro" id="IPR008705">
    <property type="entry name" value="Nanos/Xcar2"/>
</dbReference>
<keyword evidence="2" id="KW-0963">Cytoplasm</keyword>
<evidence type="ECO:0000256" key="7">
    <source>
        <dbReference type="ARBA" id="ARBA00022884"/>
    </source>
</evidence>
<dbReference type="Gene3D" id="4.10.60.30">
    <property type="entry name" value="Nanos, RNA-binding domain"/>
    <property type="match status" value="1"/>
</dbReference>
<dbReference type="GO" id="GO:0003723">
    <property type="term" value="F:RNA binding"/>
    <property type="evidence" value="ECO:0007669"/>
    <property type="project" value="UniProtKB-UniRule"/>
</dbReference>
<keyword evidence="4 8" id="KW-0863">Zinc-finger</keyword>
<reference evidence="11 12" key="2">
    <citation type="journal article" date="2019" name="G3 (Bethesda)">
        <title>Hybrid Assembly of the Genome of the Entomopathogenic Nematode Steinernema carpocapsae Identifies the X-Chromosome.</title>
        <authorList>
            <person name="Serra L."/>
            <person name="Macchietto M."/>
            <person name="Macias-Munoz A."/>
            <person name="McGill C.J."/>
            <person name="Rodriguez I.M."/>
            <person name="Rodriguez B."/>
            <person name="Murad R."/>
            <person name="Mortazavi A."/>
        </authorList>
    </citation>
    <scope>NUCLEOTIDE SEQUENCE [LARGE SCALE GENOMIC DNA]</scope>
    <source>
        <strain evidence="11 12">ALL</strain>
    </source>
</reference>
<evidence type="ECO:0000256" key="3">
    <source>
        <dbReference type="ARBA" id="ARBA00022723"/>
    </source>
</evidence>
<evidence type="ECO:0000256" key="1">
    <source>
        <dbReference type="ARBA" id="ARBA00004496"/>
    </source>
</evidence>
<protein>
    <recommendedName>
        <fullName evidence="10">Nanos-type domain-containing protein</fullName>
    </recommendedName>
</protein>
<comment type="subcellular location">
    <subcellularLocation>
        <location evidence="1">Cytoplasm</location>
    </subcellularLocation>
</comment>
<feature type="domain" description="Nanos-type" evidence="10">
    <location>
        <begin position="196"/>
        <end position="258"/>
    </location>
</feature>
<organism evidence="11 12">
    <name type="scientific">Steinernema carpocapsae</name>
    <name type="common">Entomopathogenic nematode</name>
    <dbReference type="NCBI Taxonomy" id="34508"/>
    <lineage>
        <taxon>Eukaryota</taxon>
        <taxon>Metazoa</taxon>
        <taxon>Ecdysozoa</taxon>
        <taxon>Nematoda</taxon>
        <taxon>Chromadorea</taxon>
        <taxon>Rhabditida</taxon>
        <taxon>Tylenchina</taxon>
        <taxon>Panagrolaimomorpha</taxon>
        <taxon>Strongyloidoidea</taxon>
        <taxon>Steinernematidae</taxon>
        <taxon>Steinernema</taxon>
    </lineage>
</organism>
<dbReference type="AlphaFoldDB" id="A0A4U5PD48"/>
<evidence type="ECO:0000256" key="4">
    <source>
        <dbReference type="ARBA" id="ARBA00022771"/>
    </source>
</evidence>
<dbReference type="PROSITE" id="PS51522">
    <property type="entry name" value="ZF_NANOS"/>
    <property type="match status" value="1"/>
</dbReference>
<dbReference type="Pfam" id="PF05741">
    <property type="entry name" value="zf-nanos"/>
    <property type="match status" value="1"/>
</dbReference>